<evidence type="ECO:0000256" key="3">
    <source>
        <dbReference type="ARBA" id="ARBA00022833"/>
    </source>
</evidence>
<dbReference type="GO" id="GO:0019239">
    <property type="term" value="F:deaminase activity"/>
    <property type="evidence" value="ECO:0007669"/>
    <property type="project" value="UniProtKB-ARBA"/>
</dbReference>
<dbReference type="CDD" id="cd01298">
    <property type="entry name" value="ATZ_TRZ_like"/>
    <property type="match status" value="1"/>
</dbReference>
<dbReference type="InterPro" id="IPR011059">
    <property type="entry name" value="Metal-dep_hydrolase_composite"/>
</dbReference>
<evidence type="ECO:0000256" key="2">
    <source>
        <dbReference type="ARBA" id="ARBA00022801"/>
    </source>
</evidence>
<dbReference type="Proteomes" id="UP000886824">
    <property type="component" value="Unassembled WGS sequence"/>
</dbReference>
<dbReference type="AlphaFoldDB" id="A0A9D1Z4C6"/>
<dbReference type="Gene3D" id="3.20.20.140">
    <property type="entry name" value="Metal-dependent hydrolases"/>
    <property type="match status" value="1"/>
</dbReference>
<evidence type="ECO:0000259" key="4">
    <source>
        <dbReference type="Pfam" id="PF01979"/>
    </source>
</evidence>
<evidence type="ECO:0000313" key="6">
    <source>
        <dbReference type="Proteomes" id="UP000886824"/>
    </source>
</evidence>
<dbReference type="FunFam" id="3.20.20.140:FF:000014">
    <property type="entry name" value="5-methylthioadenosine/S-adenosylhomocysteine deaminase"/>
    <property type="match status" value="1"/>
</dbReference>
<dbReference type="PANTHER" id="PTHR43794:SF11">
    <property type="entry name" value="AMIDOHYDROLASE-RELATED DOMAIN-CONTAINING PROTEIN"/>
    <property type="match status" value="1"/>
</dbReference>
<dbReference type="SUPFAM" id="SSF51556">
    <property type="entry name" value="Metallo-dependent hydrolases"/>
    <property type="match status" value="1"/>
</dbReference>
<name>A0A9D1Z4C6_9FIRM</name>
<keyword evidence="3" id="KW-0862">Zinc</keyword>
<proteinExistence type="predicted"/>
<feature type="domain" description="Amidohydrolase-related" evidence="4">
    <location>
        <begin position="55"/>
        <end position="421"/>
    </location>
</feature>
<protein>
    <submittedName>
        <fullName evidence="5">8-oxoguanine deaminase</fullName>
        <ecNumber evidence="5">3.5.4.32</ecNumber>
    </submittedName>
</protein>
<organism evidence="5 6">
    <name type="scientific">Candidatus Intestinimonas merdavium</name>
    <dbReference type="NCBI Taxonomy" id="2838622"/>
    <lineage>
        <taxon>Bacteria</taxon>
        <taxon>Bacillati</taxon>
        <taxon>Bacillota</taxon>
        <taxon>Clostridia</taxon>
        <taxon>Eubacteriales</taxon>
        <taxon>Intestinimonas</taxon>
    </lineage>
</organism>
<dbReference type="EC" id="3.5.4.32" evidence="5"/>
<sequence>MSTLLIKNARYVISCDDNDTLYERVNLFIRDGVIRSIGPDFHQADSVIDAASMAVYPGLINTHHHLYQLFSRNLPEVQKMELFPWLVTLYEVWKRLDEEVVTWSSLTGFGELLKTGCTTCFDHHYVFPRGAGDLIAAQFRAAGQVGIRFMASRGSMDLSQKDGGLPPDSVVQTIDEILTDSERLVRVWHDPSPCSMHQVALAPCSPFSVSGDLMRETARLARRLGVRLHTHVAETRDEEQFTLEKFGMRPLRYMESMGWVGPDVWYAHGIHFNDDELRLLAQTGTGVAHCPISNMKLASGVCRVPEMLRLGVPVGLAVDGAASNDGCDLLEELRVCYLLHRLQASAAAPTGYEVLKLATRGSARLLGRDDIGCLAPGKAADCFLIDLDRLSLVGTQFDPMSVLGTVGLKGNVDYTIVNGVPVVQNGELTTIDEAETVRAANAVVRRYLNR</sequence>
<dbReference type="InterPro" id="IPR006680">
    <property type="entry name" value="Amidohydro-rel"/>
</dbReference>
<reference evidence="5" key="1">
    <citation type="journal article" date="2021" name="PeerJ">
        <title>Extensive microbial diversity within the chicken gut microbiome revealed by metagenomics and culture.</title>
        <authorList>
            <person name="Gilroy R."/>
            <person name="Ravi A."/>
            <person name="Getino M."/>
            <person name="Pursley I."/>
            <person name="Horton D.L."/>
            <person name="Alikhan N.F."/>
            <person name="Baker D."/>
            <person name="Gharbi K."/>
            <person name="Hall N."/>
            <person name="Watson M."/>
            <person name="Adriaenssens E.M."/>
            <person name="Foster-Nyarko E."/>
            <person name="Jarju S."/>
            <person name="Secka A."/>
            <person name="Antonio M."/>
            <person name="Oren A."/>
            <person name="Chaudhuri R.R."/>
            <person name="La Ragione R."/>
            <person name="Hildebrand F."/>
            <person name="Pallen M.J."/>
        </authorList>
    </citation>
    <scope>NUCLEOTIDE SEQUENCE</scope>
    <source>
        <strain evidence="5">CHK33-7979</strain>
    </source>
</reference>
<dbReference type="SUPFAM" id="SSF51338">
    <property type="entry name" value="Composite domain of metallo-dependent hydrolases"/>
    <property type="match status" value="2"/>
</dbReference>
<dbReference type="InterPro" id="IPR032466">
    <property type="entry name" value="Metal_Hydrolase"/>
</dbReference>
<keyword evidence="2 5" id="KW-0378">Hydrolase</keyword>
<dbReference type="GO" id="GO:0102127">
    <property type="term" value="F:8-oxoguanine deaminase activity"/>
    <property type="evidence" value="ECO:0007669"/>
    <property type="project" value="UniProtKB-EC"/>
</dbReference>
<dbReference type="NCBIfam" id="NF006055">
    <property type="entry name" value="PRK08203.1"/>
    <property type="match status" value="1"/>
</dbReference>
<dbReference type="InterPro" id="IPR050287">
    <property type="entry name" value="MTA/SAH_deaminase"/>
</dbReference>
<dbReference type="Pfam" id="PF01979">
    <property type="entry name" value="Amidohydro_1"/>
    <property type="match status" value="1"/>
</dbReference>
<reference evidence="5" key="2">
    <citation type="submission" date="2021-04" db="EMBL/GenBank/DDBJ databases">
        <authorList>
            <person name="Gilroy R."/>
        </authorList>
    </citation>
    <scope>NUCLEOTIDE SEQUENCE</scope>
    <source>
        <strain evidence="5">CHK33-7979</strain>
    </source>
</reference>
<dbReference type="PANTHER" id="PTHR43794">
    <property type="entry name" value="AMINOHYDROLASE SSNA-RELATED"/>
    <property type="match status" value="1"/>
</dbReference>
<comment type="caution">
    <text evidence="5">The sequence shown here is derived from an EMBL/GenBank/DDBJ whole genome shotgun (WGS) entry which is preliminary data.</text>
</comment>
<evidence type="ECO:0000313" key="5">
    <source>
        <dbReference type="EMBL" id="HIY73764.1"/>
    </source>
</evidence>
<dbReference type="EMBL" id="DXCX01000075">
    <property type="protein sequence ID" value="HIY73764.1"/>
    <property type="molecule type" value="Genomic_DNA"/>
</dbReference>
<accession>A0A9D1Z4C6</accession>
<dbReference type="GO" id="GO:0046872">
    <property type="term" value="F:metal ion binding"/>
    <property type="evidence" value="ECO:0007669"/>
    <property type="project" value="UniProtKB-KW"/>
</dbReference>
<gene>
    <name evidence="5" type="ORF">H9826_07310</name>
</gene>
<keyword evidence="1" id="KW-0479">Metal-binding</keyword>
<dbReference type="Gene3D" id="2.30.40.10">
    <property type="entry name" value="Urease, subunit C, domain 1"/>
    <property type="match status" value="1"/>
</dbReference>
<evidence type="ECO:0000256" key="1">
    <source>
        <dbReference type="ARBA" id="ARBA00022723"/>
    </source>
</evidence>